<accession>A0A4Y4C908</accession>
<name>A0A4Y4C908_9CORY</name>
<proteinExistence type="predicted"/>
<dbReference type="EMBL" id="BJNT01000037">
    <property type="protein sequence ID" value="GEC87633.1"/>
    <property type="molecule type" value="Genomic_DNA"/>
</dbReference>
<gene>
    <name evidence="2" type="ORF">CVA01_29470</name>
</gene>
<reference evidence="2 3" key="1">
    <citation type="submission" date="2019-06" db="EMBL/GenBank/DDBJ databases">
        <title>Whole genome shotgun sequence of Corynebacterium variabile NBRC 15286.</title>
        <authorList>
            <person name="Hosoyama A."/>
            <person name="Uohara A."/>
            <person name="Ohji S."/>
            <person name="Ichikawa N."/>
        </authorList>
    </citation>
    <scope>NUCLEOTIDE SEQUENCE [LARGE SCALE GENOMIC DNA]</scope>
    <source>
        <strain evidence="2 3">NBRC 15286</strain>
    </source>
</reference>
<feature type="compositionally biased region" description="Low complexity" evidence="1">
    <location>
        <begin position="15"/>
        <end position="25"/>
    </location>
</feature>
<evidence type="ECO:0000313" key="3">
    <source>
        <dbReference type="Proteomes" id="UP000319986"/>
    </source>
</evidence>
<evidence type="ECO:0000256" key="1">
    <source>
        <dbReference type="SAM" id="MobiDB-lite"/>
    </source>
</evidence>
<protein>
    <submittedName>
        <fullName evidence="2">Uncharacterized protein</fullName>
    </submittedName>
</protein>
<feature type="compositionally biased region" description="Polar residues" evidence="1">
    <location>
        <begin position="1"/>
        <end position="14"/>
    </location>
</feature>
<evidence type="ECO:0000313" key="2">
    <source>
        <dbReference type="EMBL" id="GEC87633.1"/>
    </source>
</evidence>
<sequence length="66" mass="6681">MSQASAATSVPTPESSLSQGQLKSKSSCDKLYKSLSKGCRFIPAPPARAACWAAAAASYAACLAAD</sequence>
<dbReference type="AlphaFoldDB" id="A0A4Y4C908"/>
<comment type="caution">
    <text evidence="2">The sequence shown here is derived from an EMBL/GenBank/DDBJ whole genome shotgun (WGS) entry which is preliminary data.</text>
</comment>
<organism evidence="2 3">
    <name type="scientific">Corynebacterium variabile</name>
    <dbReference type="NCBI Taxonomy" id="1727"/>
    <lineage>
        <taxon>Bacteria</taxon>
        <taxon>Bacillati</taxon>
        <taxon>Actinomycetota</taxon>
        <taxon>Actinomycetes</taxon>
        <taxon>Mycobacteriales</taxon>
        <taxon>Corynebacteriaceae</taxon>
        <taxon>Corynebacterium</taxon>
    </lineage>
</organism>
<dbReference type="Proteomes" id="UP000319986">
    <property type="component" value="Unassembled WGS sequence"/>
</dbReference>
<feature type="region of interest" description="Disordered" evidence="1">
    <location>
        <begin position="1"/>
        <end position="25"/>
    </location>
</feature>